<dbReference type="GO" id="GO:0043190">
    <property type="term" value="C:ATP-binding cassette (ABC) transporter complex"/>
    <property type="evidence" value="ECO:0007669"/>
    <property type="project" value="InterPro"/>
</dbReference>
<dbReference type="HOGENOM" id="CLU_038355_2_0_11"/>
<dbReference type="InterPro" id="IPR007210">
    <property type="entry name" value="ABC_Gly_betaine_transp_sub-bd"/>
</dbReference>
<dbReference type="KEGG" id="msp:Mspyr1_16470"/>
<name>E6TN11_MYCSR</name>
<dbReference type="Gene3D" id="3.40.190.120">
    <property type="entry name" value="Osmoprotection protein (prox), domain 2"/>
    <property type="match status" value="1"/>
</dbReference>
<evidence type="ECO:0000313" key="2">
    <source>
        <dbReference type="EMBL" id="ADT98314.1"/>
    </source>
</evidence>
<dbReference type="Proteomes" id="UP000008916">
    <property type="component" value="Chromosome"/>
</dbReference>
<dbReference type="SUPFAM" id="SSF53850">
    <property type="entry name" value="Periplasmic binding protein-like II"/>
    <property type="match status" value="1"/>
</dbReference>
<evidence type="ECO:0000259" key="1">
    <source>
        <dbReference type="Pfam" id="PF04069"/>
    </source>
</evidence>
<proteinExistence type="predicted"/>
<dbReference type="AlphaFoldDB" id="E6TN11"/>
<gene>
    <name evidence="2" type="ordered locus">Mspyr1_16470</name>
</gene>
<evidence type="ECO:0000313" key="3">
    <source>
        <dbReference type="Proteomes" id="UP000008916"/>
    </source>
</evidence>
<sequence>MRLSRPRASYRLRLAFCLAAVGIVAGCGGTPALPSIPVGTTGEPEAQLVAHLYTAALRFYGNPAHVQVADDPLGALDSGEVRVAPGLTGELLARFAPDSAARSDVQVYRTLLSALPEGVAAGDYTTSAEDKPAIAVTERTAGEWDGGDVAALARSCPDIAVGAVRSEPRPARVGTCTLPDAREFPDDDAMFGALRSGRIDAAWTSTAAPDVPSEVVVLSDKTSLIRAENVVPLYRRNELNESQVLALNEIAGVLDTGSLADMRRQLAEGTDPGLVAGQWLEEHPLGVGH</sequence>
<feature type="domain" description="ABC-type glycine betaine transport system substrate-binding" evidence="1">
    <location>
        <begin position="189"/>
        <end position="282"/>
    </location>
</feature>
<organism evidence="2 3">
    <name type="scientific">Mycolicibacterium gilvum (strain DSM 45189 / LMG 24558 / Spyr1)</name>
    <name type="common">Mycobacterium gilvum</name>
    <dbReference type="NCBI Taxonomy" id="278137"/>
    <lineage>
        <taxon>Bacteria</taxon>
        <taxon>Bacillati</taxon>
        <taxon>Actinomycetota</taxon>
        <taxon>Actinomycetes</taxon>
        <taxon>Mycobacteriales</taxon>
        <taxon>Mycobacteriaceae</taxon>
        <taxon>Mycolicibacterium</taxon>
    </lineage>
</organism>
<dbReference type="Pfam" id="PF04069">
    <property type="entry name" value="OpuAC"/>
    <property type="match status" value="1"/>
</dbReference>
<reference evidence="2 3" key="1">
    <citation type="journal article" date="2011" name="Stand. Genomic Sci.">
        <title>Complete genome sequence of Mycobacterium sp. strain (Spyr1) and reclassification to Mycobacterium gilvum Spyr1.</title>
        <authorList>
            <person name="Kallimanis A."/>
            <person name="Karabika E."/>
            <person name="Mavromatis K."/>
            <person name="Lapidus A."/>
            <person name="Labutti K.M."/>
            <person name="Liolios K."/>
            <person name="Ivanova N."/>
            <person name="Goodwin L."/>
            <person name="Woyke T."/>
            <person name="Velentzas A.D."/>
            <person name="Perisynakis A."/>
            <person name="Ouzounis C.C."/>
            <person name="Kyrpides N.C."/>
            <person name="Koukkou A.I."/>
            <person name="Drainas C."/>
        </authorList>
    </citation>
    <scope>NUCLEOTIDE SEQUENCE [LARGE SCALE GENOMIC DNA]</scope>
    <source>
        <strain evidence="3">DSM 45189 / LMG 24558 / Spyr1</strain>
    </source>
</reference>
<dbReference type="GO" id="GO:0022857">
    <property type="term" value="F:transmembrane transporter activity"/>
    <property type="evidence" value="ECO:0007669"/>
    <property type="project" value="InterPro"/>
</dbReference>
<keyword evidence="3" id="KW-1185">Reference proteome</keyword>
<dbReference type="Gene3D" id="3.40.190.10">
    <property type="entry name" value="Periplasmic binding protein-like II"/>
    <property type="match status" value="1"/>
</dbReference>
<dbReference type="EMBL" id="CP002385">
    <property type="protein sequence ID" value="ADT98314.1"/>
    <property type="molecule type" value="Genomic_DNA"/>
</dbReference>
<accession>E6TN11</accession>
<protein>
    <submittedName>
        <fullName evidence="2">Periplasmic glycine betaine/choline-binding (Lipo)protein of an ABC-type transport system (Osmoprotectant binding protein)</fullName>
    </submittedName>
</protein>
<dbReference type="PROSITE" id="PS51257">
    <property type="entry name" value="PROKAR_LIPOPROTEIN"/>
    <property type="match status" value="1"/>
</dbReference>